<keyword evidence="1" id="KW-0472">Membrane</keyword>
<dbReference type="EMBL" id="JAWXYG010000003">
    <property type="protein sequence ID" value="KAK4278867.1"/>
    <property type="molecule type" value="Genomic_DNA"/>
</dbReference>
<dbReference type="AlphaFoldDB" id="A0AAE1TAQ3"/>
<comment type="caution">
    <text evidence="2">The sequence shown here is derived from an EMBL/GenBank/DDBJ whole genome shotgun (WGS) entry which is preliminary data.</text>
</comment>
<sequence>MFCFEFLVGVVNVLLVAYPLELLCCYVIEYCWSLFGLDLLRTLGTKKDLAELSGRRKDNMQASLQFDILKEDY</sequence>
<reference evidence="2" key="1">
    <citation type="submission" date="2023-10" db="EMBL/GenBank/DDBJ databases">
        <title>Chromosome-level genome of the transformable northern wattle, Acacia crassicarpa.</title>
        <authorList>
            <person name="Massaro I."/>
            <person name="Sinha N.R."/>
            <person name="Poethig S."/>
            <person name="Leichty A.R."/>
        </authorList>
    </citation>
    <scope>NUCLEOTIDE SEQUENCE</scope>
    <source>
        <strain evidence="2">Acra3RX</strain>
        <tissue evidence="2">Leaf</tissue>
    </source>
</reference>
<keyword evidence="1" id="KW-0812">Transmembrane</keyword>
<feature type="transmembrane region" description="Helical" evidence="1">
    <location>
        <begin position="6"/>
        <end position="28"/>
    </location>
</feature>
<evidence type="ECO:0000256" key="1">
    <source>
        <dbReference type="SAM" id="Phobius"/>
    </source>
</evidence>
<dbReference type="Proteomes" id="UP001293593">
    <property type="component" value="Unassembled WGS sequence"/>
</dbReference>
<evidence type="ECO:0000313" key="3">
    <source>
        <dbReference type="Proteomes" id="UP001293593"/>
    </source>
</evidence>
<accession>A0AAE1TAQ3</accession>
<name>A0AAE1TAQ3_9FABA</name>
<keyword evidence="3" id="KW-1185">Reference proteome</keyword>
<evidence type="ECO:0000313" key="2">
    <source>
        <dbReference type="EMBL" id="KAK4278867.1"/>
    </source>
</evidence>
<protein>
    <submittedName>
        <fullName evidence="2">Uncharacterized protein</fullName>
    </submittedName>
</protein>
<gene>
    <name evidence="2" type="ORF">QN277_016649</name>
</gene>
<organism evidence="2 3">
    <name type="scientific">Acacia crassicarpa</name>
    <name type="common">northern wattle</name>
    <dbReference type="NCBI Taxonomy" id="499986"/>
    <lineage>
        <taxon>Eukaryota</taxon>
        <taxon>Viridiplantae</taxon>
        <taxon>Streptophyta</taxon>
        <taxon>Embryophyta</taxon>
        <taxon>Tracheophyta</taxon>
        <taxon>Spermatophyta</taxon>
        <taxon>Magnoliopsida</taxon>
        <taxon>eudicotyledons</taxon>
        <taxon>Gunneridae</taxon>
        <taxon>Pentapetalae</taxon>
        <taxon>rosids</taxon>
        <taxon>fabids</taxon>
        <taxon>Fabales</taxon>
        <taxon>Fabaceae</taxon>
        <taxon>Caesalpinioideae</taxon>
        <taxon>mimosoid clade</taxon>
        <taxon>Acacieae</taxon>
        <taxon>Acacia</taxon>
    </lineage>
</organism>
<keyword evidence="1" id="KW-1133">Transmembrane helix</keyword>
<proteinExistence type="predicted"/>